<feature type="region of interest" description="Disordered" evidence="5">
    <location>
        <begin position="1"/>
        <end position="20"/>
    </location>
</feature>
<evidence type="ECO:0000259" key="6">
    <source>
        <dbReference type="PROSITE" id="PS51898"/>
    </source>
</evidence>
<dbReference type="Proteomes" id="UP000249842">
    <property type="component" value="Unassembled WGS sequence"/>
</dbReference>
<organism evidence="7 8">
    <name type="scientific">Phenylobacterium hankyongense</name>
    <dbReference type="NCBI Taxonomy" id="1813876"/>
    <lineage>
        <taxon>Bacteria</taxon>
        <taxon>Pseudomonadati</taxon>
        <taxon>Pseudomonadota</taxon>
        <taxon>Alphaproteobacteria</taxon>
        <taxon>Caulobacterales</taxon>
        <taxon>Caulobacteraceae</taxon>
        <taxon>Phenylobacterium</taxon>
    </lineage>
</organism>
<comment type="caution">
    <text evidence="7">The sequence shown here is derived from an EMBL/GenBank/DDBJ whole genome shotgun (WGS) entry which is preliminary data.</text>
</comment>
<dbReference type="PROSITE" id="PS00221">
    <property type="entry name" value="MIP"/>
    <property type="match status" value="1"/>
</dbReference>
<sequence length="417" mass="46544">MNDFKITITKRERRRPTADGGTVKQVRWFLNYNDPKTGRRMQPSFERRGDAEAARNKVVAAVHGGTYNDRRGAPTVRALVDHWLKFCNGRVKPSTLKGYEIVGDVISGPLLLGTPRQRYAYSRYGEAPKDAVFEPMLGDILATDLTTSEIRMWHTLLKDQVGYYTANRAKSVLKSVLALGEEDFGVRPPSMPTLTGRRASRPRKTILTPDQIATVLEAAQTDPERGVYYAFPFLTGTRASEQLGLLWEDVDFDAGVIRIRRVQERDGSLCNMTKTEAGSREIPMMPLLRKLLADWHGRCPRDPEYPDRVFPSQGRPQPWPRPRIMGGRPLSYQNFRSRFWGPIFAELGLPYVGLHTARHSFISTLQAQGVEVGLVAKLAGHANPAVTLGHYTQAVRGGGEAVERLQEAYSGPSVAAA</sequence>
<dbReference type="Pfam" id="PF00589">
    <property type="entry name" value="Phage_integrase"/>
    <property type="match status" value="1"/>
</dbReference>
<proteinExistence type="inferred from homology"/>
<dbReference type="AlphaFoldDB" id="A0A328AWK0"/>
<dbReference type="SUPFAM" id="SSF56349">
    <property type="entry name" value="DNA breaking-rejoining enzymes"/>
    <property type="match status" value="1"/>
</dbReference>
<keyword evidence="3" id="KW-0238">DNA-binding</keyword>
<dbReference type="OrthoDB" id="8201432at2"/>
<dbReference type="RefSeq" id="WP_111456753.1">
    <property type="nucleotide sequence ID" value="NZ_QFYP01000001.1"/>
</dbReference>
<evidence type="ECO:0000256" key="5">
    <source>
        <dbReference type="SAM" id="MobiDB-lite"/>
    </source>
</evidence>
<dbReference type="CDD" id="cd01189">
    <property type="entry name" value="INT_ICEBs1_C_like"/>
    <property type="match status" value="1"/>
</dbReference>
<dbReference type="PANTHER" id="PTHR30349">
    <property type="entry name" value="PHAGE INTEGRASE-RELATED"/>
    <property type="match status" value="1"/>
</dbReference>
<keyword evidence="2" id="KW-0229">DNA integration</keyword>
<dbReference type="EMBL" id="QFYP01000001">
    <property type="protein sequence ID" value="RAK59460.1"/>
    <property type="molecule type" value="Genomic_DNA"/>
</dbReference>
<dbReference type="PANTHER" id="PTHR30349:SF64">
    <property type="entry name" value="PROPHAGE INTEGRASE INTD-RELATED"/>
    <property type="match status" value="1"/>
</dbReference>
<dbReference type="InterPro" id="IPR011010">
    <property type="entry name" value="DNA_brk_join_enz"/>
</dbReference>
<dbReference type="InterPro" id="IPR010998">
    <property type="entry name" value="Integrase_recombinase_N"/>
</dbReference>
<dbReference type="GO" id="GO:0015074">
    <property type="term" value="P:DNA integration"/>
    <property type="evidence" value="ECO:0007669"/>
    <property type="project" value="UniProtKB-KW"/>
</dbReference>
<dbReference type="InterPro" id="IPR050090">
    <property type="entry name" value="Tyrosine_recombinase_XerCD"/>
</dbReference>
<dbReference type="InterPro" id="IPR022357">
    <property type="entry name" value="MIP_CS"/>
</dbReference>
<evidence type="ECO:0000256" key="1">
    <source>
        <dbReference type="ARBA" id="ARBA00008857"/>
    </source>
</evidence>
<protein>
    <recommendedName>
        <fullName evidence="6">Tyr recombinase domain-containing protein</fullName>
    </recommendedName>
</protein>
<reference evidence="8" key="1">
    <citation type="submission" date="2018-05" db="EMBL/GenBank/DDBJ databases">
        <authorList>
            <person name="Li X."/>
        </authorList>
    </citation>
    <scope>NUCLEOTIDE SEQUENCE [LARGE SCALE GENOMIC DNA]</scope>
    <source>
        <strain evidence="8">HKS-05</strain>
    </source>
</reference>
<dbReference type="Gene3D" id="1.10.150.130">
    <property type="match status" value="1"/>
</dbReference>
<dbReference type="GO" id="GO:0003677">
    <property type="term" value="F:DNA binding"/>
    <property type="evidence" value="ECO:0007669"/>
    <property type="project" value="UniProtKB-KW"/>
</dbReference>
<dbReference type="Gene3D" id="1.10.443.10">
    <property type="entry name" value="Intergrase catalytic core"/>
    <property type="match status" value="1"/>
</dbReference>
<evidence type="ECO:0000256" key="3">
    <source>
        <dbReference type="ARBA" id="ARBA00023125"/>
    </source>
</evidence>
<feature type="domain" description="Tyr recombinase" evidence="6">
    <location>
        <begin position="202"/>
        <end position="410"/>
    </location>
</feature>
<dbReference type="InterPro" id="IPR013762">
    <property type="entry name" value="Integrase-like_cat_sf"/>
</dbReference>
<evidence type="ECO:0000313" key="8">
    <source>
        <dbReference type="Proteomes" id="UP000249842"/>
    </source>
</evidence>
<dbReference type="InterPro" id="IPR002104">
    <property type="entry name" value="Integrase_catalytic"/>
</dbReference>
<keyword evidence="4" id="KW-0233">DNA recombination</keyword>
<comment type="similarity">
    <text evidence="1">Belongs to the 'phage' integrase family.</text>
</comment>
<name>A0A328AWK0_9CAUL</name>
<gene>
    <name evidence="7" type="ORF">DJ021_06400</name>
</gene>
<evidence type="ECO:0000256" key="2">
    <source>
        <dbReference type="ARBA" id="ARBA00022908"/>
    </source>
</evidence>
<evidence type="ECO:0000313" key="7">
    <source>
        <dbReference type="EMBL" id="RAK59460.1"/>
    </source>
</evidence>
<keyword evidence="8" id="KW-1185">Reference proteome</keyword>
<evidence type="ECO:0000256" key="4">
    <source>
        <dbReference type="ARBA" id="ARBA00023172"/>
    </source>
</evidence>
<feature type="region of interest" description="Disordered" evidence="5">
    <location>
        <begin position="304"/>
        <end position="323"/>
    </location>
</feature>
<accession>A0A328AWK0</accession>
<dbReference type="PROSITE" id="PS51898">
    <property type="entry name" value="TYR_RECOMBINASE"/>
    <property type="match status" value="1"/>
</dbReference>
<dbReference type="GO" id="GO:0006310">
    <property type="term" value="P:DNA recombination"/>
    <property type="evidence" value="ECO:0007669"/>
    <property type="project" value="UniProtKB-KW"/>
</dbReference>